<protein>
    <submittedName>
        <fullName evidence="7">Cathepsin L1-like isoform X1</fullName>
    </submittedName>
</protein>
<dbReference type="AlphaFoldDB" id="A0A1S3GNI7"/>
<name>A0A1S3GNI7_DIPOR</name>
<dbReference type="SMART" id="SM00848">
    <property type="entry name" value="Inhibitor_I29"/>
    <property type="match status" value="1"/>
</dbReference>
<feature type="chain" id="PRO_5018581003" evidence="3">
    <location>
        <begin position="18"/>
        <end position="333"/>
    </location>
</feature>
<evidence type="ECO:0000313" key="7">
    <source>
        <dbReference type="RefSeq" id="XP_012890381.1"/>
    </source>
</evidence>
<dbReference type="InParanoid" id="A0A1S3GNI7"/>
<dbReference type="CDD" id="cd02248">
    <property type="entry name" value="Peptidase_C1A"/>
    <property type="match status" value="1"/>
</dbReference>
<dbReference type="Pfam" id="PF00112">
    <property type="entry name" value="Peptidase_C1"/>
    <property type="match status" value="1"/>
</dbReference>
<gene>
    <name evidence="7" type="primary">LOC105999803</name>
</gene>
<evidence type="ECO:0000313" key="6">
    <source>
        <dbReference type="Proteomes" id="UP000081671"/>
    </source>
</evidence>
<evidence type="ECO:0000259" key="4">
    <source>
        <dbReference type="SMART" id="SM00645"/>
    </source>
</evidence>
<dbReference type="PRINTS" id="PR00705">
    <property type="entry name" value="PAPAIN"/>
</dbReference>
<evidence type="ECO:0000259" key="5">
    <source>
        <dbReference type="SMART" id="SM00848"/>
    </source>
</evidence>
<dbReference type="InterPro" id="IPR039417">
    <property type="entry name" value="Peptidase_C1A_papain-like"/>
</dbReference>
<dbReference type="OrthoDB" id="10253408at2759"/>
<organism evidence="6 7">
    <name type="scientific">Dipodomys ordii</name>
    <name type="common">Ord's kangaroo rat</name>
    <dbReference type="NCBI Taxonomy" id="10020"/>
    <lineage>
        <taxon>Eukaryota</taxon>
        <taxon>Metazoa</taxon>
        <taxon>Chordata</taxon>
        <taxon>Craniata</taxon>
        <taxon>Vertebrata</taxon>
        <taxon>Euteleostomi</taxon>
        <taxon>Mammalia</taxon>
        <taxon>Eutheria</taxon>
        <taxon>Euarchontoglires</taxon>
        <taxon>Glires</taxon>
        <taxon>Rodentia</taxon>
        <taxon>Castorimorpha</taxon>
        <taxon>Heteromyidae</taxon>
        <taxon>Dipodomyinae</taxon>
        <taxon>Dipodomys</taxon>
    </lineage>
</organism>
<accession>A0A1S3GNI7</accession>
<dbReference type="RefSeq" id="XP_012890381.1">
    <property type="nucleotide sequence ID" value="XM_013034927.1"/>
</dbReference>
<dbReference type="SMART" id="SM00645">
    <property type="entry name" value="Pept_C1"/>
    <property type="match status" value="1"/>
</dbReference>
<reference evidence="7" key="1">
    <citation type="submission" date="2025-08" db="UniProtKB">
        <authorList>
            <consortium name="RefSeq"/>
        </authorList>
    </citation>
    <scope>IDENTIFICATION</scope>
    <source>
        <tissue evidence="7">Kidney</tissue>
    </source>
</reference>
<dbReference type="Proteomes" id="UP000081671">
    <property type="component" value="Unplaced"/>
</dbReference>
<evidence type="ECO:0000256" key="1">
    <source>
        <dbReference type="ARBA" id="ARBA00008455"/>
    </source>
</evidence>
<keyword evidence="6" id="KW-1185">Reference proteome</keyword>
<dbReference type="GO" id="GO:0008234">
    <property type="term" value="F:cysteine-type peptidase activity"/>
    <property type="evidence" value="ECO:0007669"/>
    <property type="project" value="InterPro"/>
</dbReference>
<dbReference type="PROSITE" id="PS00639">
    <property type="entry name" value="THIOL_PROTEASE_HIS"/>
    <property type="match status" value="1"/>
</dbReference>
<evidence type="ECO:0000256" key="2">
    <source>
        <dbReference type="ARBA" id="ARBA00023157"/>
    </source>
</evidence>
<keyword evidence="2" id="KW-1015">Disulfide bond</keyword>
<evidence type="ECO:0000256" key="3">
    <source>
        <dbReference type="SAM" id="SignalP"/>
    </source>
</evidence>
<comment type="similarity">
    <text evidence="1">Belongs to the peptidase C1 family.</text>
</comment>
<feature type="signal peptide" evidence="3">
    <location>
        <begin position="1"/>
        <end position="17"/>
    </location>
</feature>
<dbReference type="PANTHER" id="PTHR12411">
    <property type="entry name" value="CYSTEINE PROTEASE FAMILY C1-RELATED"/>
    <property type="match status" value="1"/>
</dbReference>
<dbReference type="InterPro" id="IPR013128">
    <property type="entry name" value="Peptidase_C1A"/>
</dbReference>
<dbReference type="InterPro" id="IPR025660">
    <property type="entry name" value="Pept_his_AS"/>
</dbReference>
<dbReference type="KEGG" id="dord:105999803"/>
<keyword evidence="3" id="KW-0732">Signal</keyword>
<dbReference type="GO" id="GO:0006508">
    <property type="term" value="P:proteolysis"/>
    <property type="evidence" value="ECO:0007669"/>
    <property type="project" value="InterPro"/>
</dbReference>
<dbReference type="SUPFAM" id="SSF54001">
    <property type="entry name" value="Cysteine proteinases"/>
    <property type="match status" value="1"/>
</dbReference>
<dbReference type="InterPro" id="IPR038765">
    <property type="entry name" value="Papain-like_cys_pep_sf"/>
</dbReference>
<sequence length="333" mass="37513">MDPSLLLAILCLGMASAAPVLDPSLDAQWTKWKTEYGKSYHSDEEGWRRAIWEENWKMIEVHNEEERQGKHTYTLEMNAFGDMTDEELQQGETEFQPVRLNEEEQIYPDLLFGDLPAFVDWREKGYVTHVKDQGQCNSCWAFCANGALEGQMFKKTGKLVSLSEQNLVDCSRPQNFGCSGGLPNFAYQYVKNNGGLDSEESYPYEVKDGPCRYKPENSSANVTGYVMLPRSEQALMRAVATVGPIATGFHGSHSSFKYYKGGIHYNPTCPKTLTHCVVVVGYGYEGEEETENNKYWLIKNSYGADWGINGYAKVARGRNNHCGIASFSLYPTV</sequence>
<dbReference type="GeneID" id="105999803"/>
<dbReference type="InterPro" id="IPR000668">
    <property type="entry name" value="Peptidase_C1A_C"/>
</dbReference>
<dbReference type="InterPro" id="IPR013201">
    <property type="entry name" value="Prot_inhib_I29"/>
</dbReference>
<dbReference type="FunFam" id="3.90.70.10:FF:000332">
    <property type="entry name" value="Cathepsin L1"/>
    <property type="match status" value="1"/>
</dbReference>
<proteinExistence type="inferred from homology"/>
<dbReference type="Pfam" id="PF08246">
    <property type="entry name" value="Inhibitor_I29"/>
    <property type="match status" value="1"/>
</dbReference>
<feature type="domain" description="Peptidase C1A papain C-terminal" evidence="4">
    <location>
        <begin position="115"/>
        <end position="332"/>
    </location>
</feature>
<feature type="domain" description="Cathepsin propeptide inhibitor" evidence="5">
    <location>
        <begin position="29"/>
        <end position="88"/>
    </location>
</feature>
<dbReference type="Gene3D" id="3.90.70.10">
    <property type="entry name" value="Cysteine proteinases"/>
    <property type="match status" value="1"/>
</dbReference>